<evidence type="ECO:0000313" key="1">
    <source>
        <dbReference type="EMBL" id="VFK26077.1"/>
    </source>
</evidence>
<reference evidence="1" key="1">
    <citation type="submission" date="2019-02" db="EMBL/GenBank/DDBJ databases">
        <authorList>
            <person name="Gruber-Vodicka R. H."/>
            <person name="Seah K. B. B."/>
        </authorList>
    </citation>
    <scope>NUCLEOTIDE SEQUENCE</scope>
    <source>
        <strain evidence="1">BECK_BZ197</strain>
    </source>
</reference>
<proteinExistence type="predicted"/>
<sequence>MRVVFPHSAPFGPFSLMRGFMMRWEYRRQARMKYDEERLFRAAILL</sequence>
<name>A0A450X9S0_9GAMM</name>
<dbReference type="AlphaFoldDB" id="A0A450X9S0"/>
<dbReference type="EMBL" id="CAADFO010000018">
    <property type="protein sequence ID" value="VFK26077.1"/>
    <property type="molecule type" value="Genomic_DNA"/>
</dbReference>
<protein>
    <submittedName>
        <fullName evidence="1">Uncharacterized protein</fullName>
    </submittedName>
</protein>
<gene>
    <name evidence="1" type="ORF">BECKMB1821G_GA0114241_10188</name>
</gene>
<accession>A0A450X9S0</accession>
<organism evidence="1">
    <name type="scientific">Candidatus Kentrum sp. MB</name>
    <dbReference type="NCBI Taxonomy" id="2138164"/>
    <lineage>
        <taxon>Bacteria</taxon>
        <taxon>Pseudomonadati</taxon>
        <taxon>Pseudomonadota</taxon>
        <taxon>Gammaproteobacteria</taxon>
        <taxon>Candidatus Kentrum</taxon>
    </lineage>
</organism>